<accession>A0A8S0W284</accession>
<organism evidence="3 4">
    <name type="scientific">Cyclocybe aegerita</name>
    <name type="common">Black poplar mushroom</name>
    <name type="synonym">Agrocybe aegerita</name>
    <dbReference type="NCBI Taxonomy" id="1973307"/>
    <lineage>
        <taxon>Eukaryota</taxon>
        <taxon>Fungi</taxon>
        <taxon>Dikarya</taxon>
        <taxon>Basidiomycota</taxon>
        <taxon>Agaricomycotina</taxon>
        <taxon>Agaricomycetes</taxon>
        <taxon>Agaricomycetidae</taxon>
        <taxon>Agaricales</taxon>
        <taxon>Agaricineae</taxon>
        <taxon>Bolbitiaceae</taxon>
        <taxon>Cyclocybe</taxon>
    </lineage>
</organism>
<evidence type="ECO:0000256" key="1">
    <source>
        <dbReference type="SAM" id="Coils"/>
    </source>
</evidence>
<reference evidence="3 4" key="1">
    <citation type="submission" date="2020-01" db="EMBL/GenBank/DDBJ databases">
        <authorList>
            <person name="Gupta K D."/>
        </authorList>
    </citation>
    <scope>NUCLEOTIDE SEQUENCE [LARGE SCALE GENOMIC DNA]</scope>
</reference>
<gene>
    <name evidence="3" type="ORF">AAE3_LOCUS9502</name>
</gene>
<protein>
    <submittedName>
        <fullName evidence="3">Uncharacterized protein</fullName>
    </submittedName>
</protein>
<feature type="compositionally biased region" description="Polar residues" evidence="2">
    <location>
        <begin position="28"/>
        <end position="39"/>
    </location>
</feature>
<dbReference type="AlphaFoldDB" id="A0A8S0W284"/>
<dbReference type="Proteomes" id="UP000467700">
    <property type="component" value="Unassembled WGS sequence"/>
</dbReference>
<feature type="coiled-coil region" evidence="1">
    <location>
        <begin position="49"/>
        <end position="175"/>
    </location>
</feature>
<keyword evidence="4" id="KW-1185">Reference proteome</keyword>
<proteinExistence type="predicted"/>
<dbReference type="EMBL" id="CACVBS010000058">
    <property type="protein sequence ID" value="CAA7267245.1"/>
    <property type="molecule type" value="Genomic_DNA"/>
</dbReference>
<evidence type="ECO:0000256" key="2">
    <source>
        <dbReference type="SAM" id="MobiDB-lite"/>
    </source>
</evidence>
<keyword evidence="1" id="KW-0175">Coiled coil</keyword>
<evidence type="ECO:0000313" key="3">
    <source>
        <dbReference type="EMBL" id="CAA7267245.1"/>
    </source>
</evidence>
<name>A0A8S0W284_CYCAE</name>
<evidence type="ECO:0000313" key="4">
    <source>
        <dbReference type="Proteomes" id="UP000467700"/>
    </source>
</evidence>
<comment type="caution">
    <text evidence="3">The sequence shown here is derived from an EMBL/GenBank/DDBJ whole genome shotgun (WGS) entry which is preliminary data.</text>
</comment>
<feature type="compositionally biased region" description="Basic residues" evidence="2">
    <location>
        <begin position="1"/>
        <end position="13"/>
    </location>
</feature>
<feature type="region of interest" description="Disordered" evidence="2">
    <location>
        <begin position="1"/>
        <end position="39"/>
    </location>
</feature>
<sequence length="199" mass="22784">MAKRRSSAQKAHIKNLATTRKGHAASATLPSSASKTGQQIEKQRLEDLVSDQALRMQFLEAALEDAETRSTQFAEELQECSDINTELHSKLNSRDAAIQSLEERLSGTILELRKARKRTVRLTRKRRQAQEKHAFRVRDLVAEGNSLRQELLLQTREHEKVVQELRLTVKKLESNLRHGTKALTTTRLFEDAHRLDMHS</sequence>